<dbReference type="AlphaFoldDB" id="A0A0M3IH68"/>
<reference evidence="2" key="1">
    <citation type="submission" date="2017-02" db="UniProtKB">
        <authorList>
            <consortium name="WormBaseParasite"/>
        </authorList>
    </citation>
    <scope>IDENTIFICATION</scope>
</reference>
<accession>A0A0M3IH68</accession>
<evidence type="ECO:0000313" key="1">
    <source>
        <dbReference type="Proteomes" id="UP000036681"/>
    </source>
</evidence>
<dbReference type="Proteomes" id="UP000036681">
    <property type="component" value="Unplaced"/>
</dbReference>
<sequence>MSNATSIFLGNWLISSDSTCPAIYPCRLAFAPPKADASHELIIGYVSPKCQHHQQVVLASLENSLRPPEGLYIWGRLHEMEGIDREVRELLLYISLQHQLYTAVKLPSYLLEQSLPVAA</sequence>
<dbReference type="WBParaSite" id="ALUE_0001772401-mRNA-1">
    <property type="protein sequence ID" value="ALUE_0001772401-mRNA-1"/>
    <property type="gene ID" value="ALUE_0001772401"/>
</dbReference>
<evidence type="ECO:0000313" key="2">
    <source>
        <dbReference type="WBParaSite" id="ALUE_0001772401-mRNA-1"/>
    </source>
</evidence>
<name>A0A0M3IH68_ASCLU</name>
<keyword evidence="1" id="KW-1185">Reference proteome</keyword>
<proteinExistence type="predicted"/>
<protein>
    <submittedName>
        <fullName evidence="2">Gamma-glutamylcyclotransferase</fullName>
    </submittedName>
</protein>
<organism evidence="1 2">
    <name type="scientific">Ascaris lumbricoides</name>
    <name type="common">Giant roundworm</name>
    <dbReference type="NCBI Taxonomy" id="6252"/>
    <lineage>
        <taxon>Eukaryota</taxon>
        <taxon>Metazoa</taxon>
        <taxon>Ecdysozoa</taxon>
        <taxon>Nematoda</taxon>
        <taxon>Chromadorea</taxon>
        <taxon>Rhabditida</taxon>
        <taxon>Spirurina</taxon>
        <taxon>Ascaridomorpha</taxon>
        <taxon>Ascaridoidea</taxon>
        <taxon>Ascarididae</taxon>
        <taxon>Ascaris</taxon>
    </lineage>
</organism>